<accession>A0A3N1PHT6</accession>
<protein>
    <submittedName>
        <fullName evidence="1">Uncharacterized protein</fullName>
    </submittedName>
</protein>
<dbReference type="RefSeq" id="WP_123421261.1">
    <property type="nucleotide sequence ID" value="NZ_RJUL01000004.1"/>
</dbReference>
<name>A0A3N1PHT6_9GAMM</name>
<proteinExistence type="predicted"/>
<comment type="caution">
    <text evidence="1">The sequence shown here is derived from an EMBL/GenBank/DDBJ whole genome shotgun (WGS) entry which is preliminary data.</text>
</comment>
<reference evidence="1 2" key="1">
    <citation type="submission" date="2018-11" db="EMBL/GenBank/DDBJ databases">
        <title>Genomic Encyclopedia of Type Strains, Phase IV (KMG-IV): sequencing the most valuable type-strain genomes for metagenomic binning, comparative biology and taxonomic classification.</title>
        <authorList>
            <person name="Goeker M."/>
        </authorList>
    </citation>
    <scope>NUCLEOTIDE SEQUENCE [LARGE SCALE GENOMIC DNA]</scope>
    <source>
        <strain evidence="1 2">DSM 21945</strain>
    </source>
</reference>
<dbReference type="EMBL" id="RJUL01000004">
    <property type="protein sequence ID" value="ROQ27378.1"/>
    <property type="molecule type" value="Genomic_DNA"/>
</dbReference>
<dbReference type="Proteomes" id="UP000268033">
    <property type="component" value="Unassembled WGS sequence"/>
</dbReference>
<evidence type="ECO:0000313" key="1">
    <source>
        <dbReference type="EMBL" id="ROQ27378.1"/>
    </source>
</evidence>
<organism evidence="1 2">
    <name type="scientific">Gallaecimonas pentaromativorans</name>
    <dbReference type="NCBI Taxonomy" id="584787"/>
    <lineage>
        <taxon>Bacteria</taxon>
        <taxon>Pseudomonadati</taxon>
        <taxon>Pseudomonadota</taxon>
        <taxon>Gammaproteobacteria</taxon>
        <taxon>Enterobacterales</taxon>
        <taxon>Gallaecimonadaceae</taxon>
        <taxon>Gallaecimonas</taxon>
    </lineage>
</organism>
<evidence type="ECO:0000313" key="2">
    <source>
        <dbReference type="Proteomes" id="UP000268033"/>
    </source>
</evidence>
<dbReference type="AlphaFoldDB" id="A0A3N1PHT6"/>
<gene>
    <name evidence="1" type="ORF">EDC28_10426</name>
</gene>
<sequence>MSIKEPLKTILRKYCHVECYDPQLIREAIKTGRGFPYDVELFKSQLREAIDKELISPEEYEKLTEEDFDSQEELQIWLEEFWSELF</sequence>
<keyword evidence="2" id="KW-1185">Reference proteome</keyword>